<organism evidence="8">
    <name type="scientific">freshwater metagenome</name>
    <dbReference type="NCBI Taxonomy" id="449393"/>
    <lineage>
        <taxon>unclassified sequences</taxon>
        <taxon>metagenomes</taxon>
        <taxon>ecological metagenomes</taxon>
    </lineage>
</organism>
<keyword evidence="4" id="KW-0238">DNA-binding</keyword>
<gene>
    <name evidence="10" type="ORF">UFOPK1762_00725</name>
    <name evidence="11" type="ORF">UFOPK1906_01200</name>
    <name evidence="12" type="ORF">UFOPK2624_00207</name>
    <name evidence="13" type="ORF">UFOPK2969_00059</name>
    <name evidence="14" type="ORF">UFOPK3010_00313</name>
    <name evidence="8" type="ORF">UFOPK3331_00318</name>
    <name evidence="15" type="ORF">UFOPK3785_00439</name>
    <name evidence="16" type="ORF">UFOPK3927_00378</name>
    <name evidence="9" type="ORF">UFOPK4201_00045</name>
    <name evidence="17" type="ORF">UFOPK4371_00488</name>
</gene>
<dbReference type="PANTHER" id="PTHR48111:SF40">
    <property type="entry name" value="PHOSPHATE REGULON TRANSCRIPTIONAL REGULATORY PROTEIN PHOB"/>
    <property type="match status" value="1"/>
</dbReference>
<dbReference type="GO" id="GO:0005829">
    <property type="term" value="C:cytosol"/>
    <property type="evidence" value="ECO:0007669"/>
    <property type="project" value="TreeGrafter"/>
</dbReference>
<accession>A0A6J5YUE8</accession>
<evidence type="ECO:0000313" key="17">
    <source>
        <dbReference type="EMBL" id="CAB5075373.1"/>
    </source>
</evidence>
<evidence type="ECO:0000256" key="4">
    <source>
        <dbReference type="ARBA" id="ARBA00023125"/>
    </source>
</evidence>
<evidence type="ECO:0000259" key="7">
    <source>
        <dbReference type="PROSITE" id="PS51755"/>
    </source>
</evidence>
<dbReference type="SMART" id="SM00862">
    <property type="entry name" value="Trans_reg_C"/>
    <property type="match status" value="1"/>
</dbReference>
<evidence type="ECO:0000256" key="6">
    <source>
        <dbReference type="ARBA" id="ARBA00023163"/>
    </source>
</evidence>
<evidence type="ECO:0000313" key="9">
    <source>
        <dbReference type="EMBL" id="CAB4370163.1"/>
    </source>
</evidence>
<dbReference type="EMBL" id="CAESAL010000006">
    <property type="protein sequence ID" value="CAB4332568.1"/>
    <property type="molecule type" value="Genomic_DNA"/>
</dbReference>
<evidence type="ECO:0000313" key="12">
    <source>
        <dbReference type="EMBL" id="CAB4695122.1"/>
    </source>
</evidence>
<dbReference type="GO" id="GO:0006355">
    <property type="term" value="P:regulation of DNA-templated transcription"/>
    <property type="evidence" value="ECO:0007669"/>
    <property type="project" value="InterPro"/>
</dbReference>
<proteinExistence type="predicted"/>
<evidence type="ECO:0000313" key="16">
    <source>
        <dbReference type="EMBL" id="CAB4975068.1"/>
    </source>
</evidence>
<keyword evidence="2" id="KW-0902">Two-component regulatory system</keyword>
<dbReference type="PANTHER" id="PTHR48111">
    <property type="entry name" value="REGULATOR OF RPOS"/>
    <property type="match status" value="1"/>
</dbReference>
<dbReference type="EMBL" id="CAFBOK010000028">
    <property type="protein sequence ID" value="CAB4975068.1"/>
    <property type="molecule type" value="Genomic_DNA"/>
</dbReference>
<dbReference type="CDD" id="cd00383">
    <property type="entry name" value="trans_reg_C"/>
    <property type="match status" value="1"/>
</dbReference>
<evidence type="ECO:0000313" key="14">
    <source>
        <dbReference type="EMBL" id="CAB4796106.1"/>
    </source>
</evidence>
<evidence type="ECO:0000313" key="11">
    <source>
        <dbReference type="EMBL" id="CAB4626430.1"/>
    </source>
</evidence>
<evidence type="ECO:0000256" key="2">
    <source>
        <dbReference type="ARBA" id="ARBA00023012"/>
    </source>
</evidence>
<dbReference type="EMBL" id="CAEZVC010000075">
    <property type="protein sequence ID" value="CAB4626430.1"/>
    <property type="molecule type" value="Genomic_DNA"/>
</dbReference>
<dbReference type="EMBL" id="CAEUNJ010000001">
    <property type="protein sequence ID" value="CAB4370163.1"/>
    <property type="molecule type" value="Genomic_DNA"/>
</dbReference>
<keyword evidence="1" id="KW-0597">Phosphoprotein</keyword>
<sequence>MEPILIFPDPPPPELAQALDLSGYPWKAASDELAASRIEPEDGWGGAIICAYLDPERAFLLCRALRKRDVPLEPLLLLVNGTQLGDLELRDDLYDDFCLAPFHPRELEARLKHLYWNTGAGMRPELVEYGELVLNLETYQAAIGGAPLDLTYMEYELLKFLSSNPGKVFTRETLLSRVWGYEYYGGARTVDVHIRRLRAKLGEHHANLIQTVRSVGYRFGQSRWGS</sequence>
<dbReference type="PROSITE" id="PS51755">
    <property type="entry name" value="OMPR_PHOB"/>
    <property type="match status" value="1"/>
</dbReference>
<evidence type="ECO:0000313" key="13">
    <source>
        <dbReference type="EMBL" id="CAB4780630.1"/>
    </source>
</evidence>
<evidence type="ECO:0000313" key="8">
    <source>
        <dbReference type="EMBL" id="CAB4332568.1"/>
    </source>
</evidence>
<dbReference type="GO" id="GO:0000156">
    <property type="term" value="F:phosphorelay response regulator activity"/>
    <property type="evidence" value="ECO:0007669"/>
    <property type="project" value="TreeGrafter"/>
</dbReference>
<reference evidence="8" key="1">
    <citation type="submission" date="2020-05" db="EMBL/GenBank/DDBJ databases">
        <authorList>
            <person name="Chiriac C."/>
            <person name="Salcher M."/>
            <person name="Ghai R."/>
            <person name="Kavagutti S V."/>
        </authorList>
    </citation>
    <scope>NUCLEOTIDE SEQUENCE</scope>
</reference>
<dbReference type="EMBL" id="CAEZXY010000004">
    <property type="protein sequence ID" value="CAB4695122.1"/>
    <property type="molecule type" value="Genomic_DNA"/>
</dbReference>
<dbReference type="EMBL" id="CAFBRD010000017">
    <property type="protein sequence ID" value="CAB5075373.1"/>
    <property type="molecule type" value="Genomic_DNA"/>
</dbReference>
<dbReference type="EMBL" id="CAFAAD010000002">
    <property type="protein sequence ID" value="CAB4780630.1"/>
    <property type="molecule type" value="Genomic_DNA"/>
</dbReference>
<evidence type="ECO:0000313" key="10">
    <source>
        <dbReference type="EMBL" id="CAB4582370.1"/>
    </source>
</evidence>
<evidence type="ECO:0000256" key="3">
    <source>
        <dbReference type="ARBA" id="ARBA00023015"/>
    </source>
</evidence>
<dbReference type="EMBL" id="CAFAAM010000026">
    <property type="protein sequence ID" value="CAB4796106.1"/>
    <property type="molecule type" value="Genomic_DNA"/>
</dbReference>
<keyword evidence="6" id="KW-0804">Transcription</keyword>
<protein>
    <submittedName>
        <fullName evidence="8">Unannotated protein</fullName>
    </submittedName>
</protein>
<dbReference type="GO" id="GO:0032993">
    <property type="term" value="C:protein-DNA complex"/>
    <property type="evidence" value="ECO:0007669"/>
    <property type="project" value="TreeGrafter"/>
</dbReference>
<dbReference type="InterPro" id="IPR016032">
    <property type="entry name" value="Sig_transdc_resp-reg_C-effctor"/>
</dbReference>
<keyword evidence="3" id="KW-0805">Transcription regulation</keyword>
<dbReference type="FunFam" id="1.10.10.10:FF:000216">
    <property type="entry name" value="DNA-binding response regulator"/>
    <property type="match status" value="1"/>
</dbReference>
<evidence type="ECO:0000256" key="5">
    <source>
        <dbReference type="ARBA" id="ARBA00023159"/>
    </source>
</evidence>
<dbReference type="Pfam" id="PF00486">
    <property type="entry name" value="Trans_reg_C"/>
    <property type="match status" value="1"/>
</dbReference>
<dbReference type="EMBL" id="CAFBNJ010000014">
    <property type="protein sequence ID" value="CAB4944829.1"/>
    <property type="molecule type" value="Genomic_DNA"/>
</dbReference>
<feature type="domain" description="OmpR/PhoB-type" evidence="7">
    <location>
        <begin position="124"/>
        <end position="221"/>
    </location>
</feature>
<dbReference type="InterPro" id="IPR001867">
    <property type="entry name" value="OmpR/PhoB-type_DNA-bd"/>
</dbReference>
<evidence type="ECO:0000256" key="1">
    <source>
        <dbReference type="ARBA" id="ARBA00022553"/>
    </source>
</evidence>
<name>A0A6J5YUE8_9ZZZZ</name>
<dbReference type="EMBL" id="CAEZTY010000019">
    <property type="protein sequence ID" value="CAB4582370.1"/>
    <property type="molecule type" value="Genomic_DNA"/>
</dbReference>
<dbReference type="AlphaFoldDB" id="A0A6J5YUE8"/>
<dbReference type="Gene3D" id="1.10.10.10">
    <property type="entry name" value="Winged helix-like DNA-binding domain superfamily/Winged helix DNA-binding domain"/>
    <property type="match status" value="1"/>
</dbReference>
<dbReference type="InterPro" id="IPR039420">
    <property type="entry name" value="WalR-like"/>
</dbReference>
<dbReference type="GO" id="GO:0000976">
    <property type="term" value="F:transcription cis-regulatory region binding"/>
    <property type="evidence" value="ECO:0007669"/>
    <property type="project" value="TreeGrafter"/>
</dbReference>
<dbReference type="InterPro" id="IPR036388">
    <property type="entry name" value="WH-like_DNA-bd_sf"/>
</dbReference>
<keyword evidence="5" id="KW-0010">Activator</keyword>
<dbReference type="SUPFAM" id="SSF46894">
    <property type="entry name" value="C-terminal effector domain of the bipartite response regulators"/>
    <property type="match status" value="1"/>
</dbReference>
<evidence type="ECO:0000313" key="15">
    <source>
        <dbReference type="EMBL" id="CAB4944829.1"/>
    </source>
</evidence>